<keyword evidence="10" id="KW-0694">RNA-binding</keyword>
<feature type="compositionally biased region" description="Polar residues" evidence="11">
    <location>
        <begin position="537"/>
        <end position="546"/>
    </location>
</feature>
<dbReference type="STRING" id="1314777.A0A165AI20"/>
<keyword evidence="5 10" id="KW-0999">Mitochondrion inner membrane</keyword>
<keyword evidence="4" id="KW-0812">Transmembrane</keyword>
<dbReference type="GO" id="GO:0006397">
    <property type="term" value="P:mRNA processing"/>
    <property type="evidence" value="ECO:0007669"/>
    <property type="project" value="UniProtKB-UniRule"/>
</dbReference>
<evidence type="ECO:0000256" key="5">
    <source>
        <dbReference type="ARBA" id="ARBA00022792"/>
    </source>
</evidence>
<dbReference type="GO" id="GO:0003723">
    <property type="term" value="F:RNA binding"/>
    <property type="evidence" value="ECO:0007669"/>
    <property type="project" value="UniProtKB-UniRule"/>
</dbReference>
<name>A0A165AI20_9AGAM</name>
<gene>
    <name evidence="13" type="ORF">SISNIDRAFT_480614</name>
</gene>
<dbReference type="OrthoDB" id="10267654at2759"/>
<sequence>MSSLLWRPSSSRLKIQCVSHREPILRRSRFLQTDSEATASGNLKKDTWLFFDSLFPITLFHWDPRASVARFFENSILDNLKDSLKSLPIEGAEIISIEPRNKDGGAFVHIRYAANAIPDEDPLNRIEEIVNAEISKNGGVPSWLGLRPRGRAWVVRGRPYREDMYRFASQYVKVEFEGPDVHEEDLWRTLRPYGRIVDITAPTPVPAGTLRSSTVFFYNLRSAAIARNVIHGEALPTEGGKITRLALAFERPLKAHAIRDWLTAHPRIVVPVAVFLFGTLTYTIFDPIRALAVQGKMMNWFDYREYSMFQWLERNAFQRLPFGRRSVDTAPPAQGIWKDREEAETAMRSYLEDFPSTISFIHGPQGSGKTRLTDAVIKESGRDTLVIDCAELSKAGSDTRLVTTLAKQTGYWPVFGFLNSINSMLDLISVGLIGKPAGLSSSLDSQLKQILDTVERGLVRVSSSHKQATKKSEKVTKQRSEEQVHIAEQRELEKVGGRHDGRVDVVAGTGPISELGIGDEPITSKDRLGDPLPVSHPQPQKASNINKSREEIDALPIVIIKNFATRSGANSDEILTALSNWASGLVENQVAHVIVLSDNRENAKRLATALPSRPLGYIALSDADRDSALRFVMSKLHESGYNKDVTSQDIELIERLGGRANDLELLIHKVQNGETISSAVEERISRGVGELRKSAFGDDSDDAKSLPWSREQVWVVLKQLAAKDEIPYFETLVEFPFKGDDVALRRMEQAELISVVAQDGRPTGIRPGKPVLKWVFKRLLEDKVFKSLQDIYLNEKIIATLESTLKSCEQELLTLKELGSQEKPWFGSSATNERAEYLLKKMHAAGVKLERLEKENSALKKTLASKPT</sequence>
<comment type="subcellular location">
    <subcellularLocation>
        <location evidence="1 10">Mitochondrion inner membrane</location>
        <topology evidence="1 10">Single-pass membrane protein</topology>
    </subcellularLocation>
</comment>
<dbReference type="PANTHER" id="PTHR32198">
    <property type="entry name" value="MITOCHONDRIAL ESCAPE PROTEIN 2"/>
    <property type="match status" value="1"/>
</dbReference>
<reference evidence="13 14" key="1">
    <citation type="journal article" date="2016" name="Mol. Biol. Evol.">
        <title>Comparative Genomics of Early-Diverging Mushroom-Forming Fungi Provides Insights into the Origins of Lignocellulose Decay Capabilities.</title>
        <authorList>
            <person name="Nagy L.G."/>
            <person name="Riley R."/>
            <person name="Tritt A."/>
            <person name="Adam C."/>
            <person name="Daum C."/>
            <person name="Floudas D."/>
            <person name="Sun H."/>
            <person name="Yadav J.S."/>
            <person name="Pangilinan J."/>
            <person name="Larsson K.H."/>
            <person name="Matsuura K."/>
            <person name="Barry K."/>
            <person name="Labutti K."/>
            <person name="Kuo R."/>
            <person name="Ohm R.A."/>
            <person name="Bhattacharya S.S."/>
            <person name="Shirouzu T."/>
            <person name="Yoshinaga Y."/>
            <person name="Martin F.M."/>
            <person name="Grigoriev I.V."/>
            <person name="Hibbett D.S."/>
        </authorList>
    </citation>
    <scope>NUCLEOTIDE SEQUENCE [LARGE SCALE GENOMIC DNA]</scope>
    <source>
        <strain evidence="13 14">HHB9708</strain>
    </source>
</reference>
<dbReference type="InterPro" id="IPR027417">
    <property type="entry name" value="P-loop_NTPase"/>
</dbReference>
<dbReference type="PANTHER" id="PTHR32198:SF2">
    <property type="entry name" value="MITOCHONDRIAL ESCAPE PROTEIN 2"/>
    <property type="match status" value="1"/>
</dbReference>
<evidence type="ECO:0000256" key="6">
    <source>
        <dbReference type="ARBA" id="ARBA00022989"/>
    </source>
</evidence>
<evidence type="ECO:0000259" key="12">
    <source>
        <dbReference type="SMART" id="SM00382"/>
    </source>
</evidence>
<feature type="compositionally biased region" description="Basic and acidic residues" evidence="11">
    <location>
        <begin position="470"/>
        <end position="482"/>
    </location>
</feature>
<dbReference type="SMART" id="SM00382">
    <property type="entry name" value="AAA"/>
    <property type="match status" value="1"/>
</dbReference>
<keyword evidence="10" id="KW-0507">mRNA processing</keyword>
<dbReference type="InterPro" id="IPR039627">
    <property type="entry name" value="Yme2_C"/>
</dbReference>
<evidence type="ECO:0000256" key="1">
    <source>
        <dbReference type="ARBA" id="ARBA00004434"/>
    </source>
</evidence>
<keyword evidence="14" id="KW-1185">Reference proteome</keyword>
<accession>A0A165AI20</accession>
<evidence type="ECO:0000256" key="4">
    <source>
        <dbReference type="ARBA" id="ARBA00022692"/>
    </source>
</evidence>
<dbReference type="GO" id="GO:0005743">
    <property type="term" value="C:mitochondrial inner membrane"/>
    <property type="evidence" value="ECO:0007669"/>
    <property type="project" value="UniProtKB-SubCell"/>
</dbReference>
<evidence type="ECO:0000256" key="8">
    <source>
        <dbReference type="ARBA" id="ARBA00023136"/>
    </source>
</evidence>
<comment type="function">
    <text evidence="9 10">Plays a role in maintaining the mitochondrial genome and in controlling the mtDNA escape. Involved in the regulation of mtDNA nucleotide structure and number. May have a dispensable role in early maturation of pre-rRNA.</text>
</comment>
<dbReference type="Gene3D" id="3.40.50.300">
    <property type="entry name" value="P-loop containing nucleotide triphosphate hydrolases"/>
    <property type="match status" value="1"/>
</dbReference>
<feature type="region of interest" description="Disordered" evidence="11">
    <location>
        <begin position="462"/>
        <end position="482"/>
    </location>
</feature>
<evidence type="ECO:0000313" key="14">
    <source>
        <dbReference type="Proteomes" id="UP000076722"/>
    </source>
</evidence>
<organism evidence="13 14">
    <name type="scientific">Sistotremastrum niveocremeum HHB9708</name>
    <dbReference type="NCBI Taxonomy" id="1314777"/>
    <lineage>
        <taxon>Eukaryota</taxon>
        <taxon>Fungi</taxon>
        <taxon>Dikarya</taxon>
        <taxon>Basidiomycota</taxon>
        <taxon>Agaricomycotina</taxon>
        <taxon>Agaricomycetes</taxon>
        <taxon>Sistotremastrales</taxon>
        <taxon>Sistotremastraceae</taxon>
        <taxon>Sertulicium</taxon>
        <taxon>Sertulicium niveocremeum</taxon>
    </lineage>
</organism>
<evidence type="ECO:0000313" key="13">
    <source>
        <dbReference type="EMBL" id="KZS99028.1"/>
    </source>
</evidence>
<feature type="domain" description="AAA+ ATPase" evidence="12">
    <location>
        <begin position="355"/>
        <end position="592"/>
    </location>
</feature>
<dbReference type="SUPFAM" id="SSF52540">
    <property type="entry name" value="P-loop containing nucleoside triphosphate hydrolases"/>
    <property type="match status" value="2"/>
</dbReference>
<dbReference type="AlphaFoldDB" id="A0A165AI20"/>
<feature type="region of interest" description="Disordered" evidence="11">
    <location>
        <begin position="510"/>
        <end position="547"/>
    </location>
</feature>
<dbReference type="InterPro" id="IPR018850">
    <property type="entry name" value="Mt_escape_2_C"/>
</dbReference>
<evidence type="ECO:0000256" key="2">
    <source>
        <dbReference type="ARBA" id="ARBA00010320"/>
    </source>
</evidence>
<proteinExistence type="inferred from homology"/>
<keyword evidence="7 10" id="KW-0496">Mitochondrion</keyword>
<evidence type="ECO:0000256" key="11">
    <source>
        <dbReference type="SAM" id="MobiDB-lite"/>
    </source>
</evidence>
<evidence type="ECO:0000256" key="10">
    <source>
        <dbReference type="RuleBase" id="RU367108"/>
    </source>
</evidence>
<dbReference type="InterPro" id="IPR003593">
    <property type="entry name" value="AAA+_ATPase"/>
</dbReference>
<dbReference type="Proteomes" id="UP000076722">
    <property type="component" value="Unassembled WGS sequence"/>
</dbReference>
<keyword evidence="8" id="KW-0472">Membrane</keyword>
<protein>
    <recommendedName>
        <fullName evidence="3 10">Mitochondrial escape protein 2</fullName>
    </recommendedName>
</protein>
<evidence type="ECO:0000256" key="3">
    <source>
        <dbReference type="ARBA" id="ARBA00020222"/>
    </source>
</evidence>
<dbReference type="Pfam" id="PF10443">
    <property type="entry name" value="RNA12"/>
    <property type="match status" value="1"/>
</dbReference>
<keyword evidence="6" id="KW-1133">Transmembrane helix</keyword>
<evidence type="ECO:0000256" key="9">
    <source>
        <dbReference type="ARBA" id="ARBA00025276"/>
    </source>
</evidence>
<dbReference type="EMBL" id="KV419394">
    <property type="protein sequence ID" value="KZS99028.1"/>
    <property type="molecule type" value="Genomic_DNA"/>
</dbReference>
<comment type="similarity">
    <text evidence="2 10">Belongs to the YME2 family.</text>
</comment>
<evidence type="ECO:0000256" key="7">
    <source>
        <dbReference type="ARBA" id="ARBA00023128"/>
    </source>
</evidence>